<sequence length="68" mass="7708">MKKILSVKMWLYAVMLFMCFAAPAWSQTGFDDDVEDEPQAPINQLVVVGFIAGSILAYQLLRKRQQSV</sequence>
<gene>
    <name evidence="3" type="ORF">HYN59_03525</name>
</gene>
<reference evidence="3 4" key="1">
    <citation type="submission" date="2018-04" db="EMBL/GenBank/DDBJ databases">
        <title>Genome sequencing of Flavobacterium sp. HYN0059.</title>
        <authorList>
            <person name="Yi H."/>
            <person name="Baek C."/>
        </authorList>
    </citation>
    <scope>NUCLEOTIDE SEQUENCE [LARGE SCALE GENOMIC DNA]</scope>
    <source>
        <strain evidence="3 4">HYN0059</strain>
    </source>
</reference>
<feature type="chain" id="PRO_5015653502" description="Signal peptidase" evidence="2">
    <location>
        <begin position="27"/>
        <end position="68"/>
    </location>
</feature>
<proteinExistence type="predicted"/>
<evidence type="ECO:0000256" key="2">
    <source>
        <dbReference type="SAM" id="SignalP"/>
    </source>
</evidence>
<dbReference type="OrthoDB" id="1375681at2"/>
<organism evidence="3 4">
    <name type="scientific">Flavobacterium album</name>
    <dbReference type="NCBI Taxonomy" id="2175091"/>
    <lineage>
        <taxon>Bacteria</taxon>
        <taxon>Pseudomonadati</taxon>
        <taxon>Bacteroidota</taxon>
        <taxon>Flavobacteriia</taxon>
        <taxon>Flavobacteriales</taxon>
        <taxon>Flavobacteriaceae</taxon>
        <taxon>Flavobacterium</taxon>
    </lineage>
</organism>
<evidence type="ECO:0000313" key="3">
    <source>
        <dbReference type="EMBL" id="AWH84237.1"/>
    </source>
</evidence>
<dbReference type="Proteomes" id="UP000244929">
    <property type="component" value="Chromosome"/>
</dbReference>
<keyword evidence="4" id="KW-1185">Reference proteome</keyword>
<keyword evidence="1" id="KW-0812">Transmembrane</keyword>
<evidence type="ECO:0000313" key="4">
    <source>
        <dbReference type="Proteomes" id="UP000244929"/>
    </source>
</evidence>
<dbReference type="RefSeq" id="WP_108776946.1">
    <property type="nucleotide sequence ID" value="NZ_CP029186.1"/>
</dbReference>
<dbReference type="AlphaFoldDB" id="A0A2S1QUZ0"/>
<evidence type="ECO:0008006" key="5">
    <source>
        <dbReference type="Google" id="ProtNLM"/>
    </source>
</evidence>
<name>A0A2S1QUZ0_9FLAO</name>
<keyword evidence="2" id="KW-0732">Signal</keyword>
<dbReference type="EMBL" id="CP029186">
    <property type="protein sequence ID" value="AWH84237.1"/>
    <property type="molecule type" value="Genomic_DNA"/>
</dbReference>
<feature type="transmembrane region" description="Helical" evidence="1">
    <location>
        <begin position="42"/>
        <end position="61"/>
    </location>
</feature>
<dbReference type="KEGG" id="falb:HYN59_03525"/>
<protein>
    <recommendedName>
        <fullName evidence="5">Signal peptidase</fullName>
    </recommendedName>
</protein>
<keyword evidence="1" id="KW-1133">Transmembrane helix</keyword>
<feature type="signal peptide" evidence="2">
    <location>
        <begin position="1"/>
        <end position="26"/>
    </location>
</feature>
<accession>A0A2S1QUZ0</accession>
<keyword evidence="1" id="KW-0472">Membrane</keyword>
<evidence type="ECO:0000256" key="1">
    <source>
        <dbReference type="SAM" id="Phobius"/>
    </source>
</evidence>